<organism evidence="1 2">
    <name type="scientific">Kroppenstedtia guangzhouensis</name>
    <dbReference type="NCBI Taxonomy" id="1274356"/>
    <lineage>
        <taxon>Bacteria</taxon>
        <taxon>Bacillati</taxon>
        <taxon>Bacillota</taxon>
        <taxon>Bacilli</taxon>
        <taxon>Bacillales</taxon>
        <taxon>Thermoactinomycetaceae</taxon>
        <taxon>Kroppenstedtia</taxon>
    </lineage>
</organism>
<proteinExistence type="predicted"/>
<sequence>MDGWARTFDCPVYIHELDREWVQGPKERIRFWSGETLELAPGVTIVRLGGHFPGSAFLHWAKGAGGKGSSRPEIPSM</sequence>
<comment type="caution">
    <text evidence="1">The sequence shown here is derived from an EMBL/GenBank/DDBJ whole genome shotgun (WGS) entry which is preliminary data.</text>
</comment>
<protein>
    <recommendedName>
        <fullName evidence="3">MBL fold metallo-hydrolase</fullName>
    </recommendedName>
</protein>
<evidence type="ECO:0008006" key="3">
    <source>
        <dbReference type="Google" id="ProtNLM"/>
    </source>
</evidence>
<evidence type="ECO:0000313" key="2">
    <source>
        <dbReference type="Proteomes" id="UP000617979"/>
    </source>
</evidence>
<dbReference type="Proteomes" id="UP000617979">
    <property type="component" value="Unassembled WGS sequence"/>
</dbReference>
<dbReference type="Gene3D" id="3.60.15.10">
    <property type="entry name" value="Ribonuclease Z/Hydroxyacylglutathione hydrolase-like"/>
    <property type="match status" value="1"/>
</dbReference>
<dbReference type="PANTHER" id="PTHR36839:SF1">
    <property type="entry name" value="METALLO-BETA-LACTAMASE FAMILY PROTEIN (AFU_ORTHOLOGUE AFUA_5G12770)"/>
    <property type="match status" value="1"/>
</dbReference>
<reference evidence="2" key="1">
    <citation type="journal article" date="2019" name="Int. J. Syst. Evol. Microbiol.">
        <title>The Global Catalogue of Microorganisms (GCM) 10K type strain sequencing project: providing services to taxonomists for standard genome sequencing and annotation.</title>
        <authorList>
            <consortium name="The Broad Institute Genomics Platform"/>
            <consortium name="The Broad Institute Genome Sequencing Center for Infectious Disease"/>
            <person name="Wu L."/>
            <person name="Ma J."/>
        </authorList>
    </citation>
    <scope>NUCLEOTIDE SEQUENCE [LARGE SCALE GENOMIC DNA]</scope>
    <source>
        <strain evidence="2">CGMCC 1.12404</strain>
    </source>
</reference>
<dbReference type="InterPro" id="IPR036866">
    <property type="entry name" value="RibonucZ/Hydroxyglut_hydro"/>
</dbReference>
<evidence type="ECO:0000313" key="1">
    <source>
        <dbReference type="EMBL" id="GGA44085.1"/>
    </source>
</evidence>
<dbReference type="EMBL" id="BMEX01000004">
    <property type="protein sequence ID" value="GGA44085.1"/>
    <property type="molecule type" value="Genomic_DNA"/>
</dbReference>
<gene>
    <name evidence="1" type="ORF">GCM10007416_16540</name>
</gene>
<accession>A0ABQ1GI24</accession>
<keyword evidence="2" id="KW-1185">Reference proteome</keyword>
<dbReference type="PANTHER" id="PTHR36839">
    <property type="entry name" value="METALLO-BETA-LACTAMASE FAMILY PROTEIN (AFU_ORTHOLOGUE AFUA_5G12770)"/>
    <property type="match status" value="1"/>
</dbReference>
<name>A0ABQ1GI24_9BACL</name>
<dbReference type="SUPFAM" id="SSF56281">
    <property type="entry name" value="Metallo-hydrolase/oxidoreductase"/>
    <property type="match status" value="1"/>
</dbReference>